<dbReference type="Pfam" id="PF00561">
    <property type="entry name" value="Abhydrolase_1"/>
    <property type="match status" value="1"/>
</dbReference>
<dbReference type="InterPro" id="IPR029058">
    <property type="entry name" value="AB_hydrolase_fold"/>
</dbReference>
<name>A0A4R1FI99_9NOCA</name>
<dbReference type="GO" id="GO:0003824">
    <property type="term" value="F:catalytic activity"/>
    <property type="evidence" value="ECO:0007669"/>
    <property type="project" value="UniProtKB-ARBA"/>
</dbReference>
<dbReference type="PRINTS" id="PR00111">
    <property type="entry name" value="ABHYDROLASE"/>
</dbReference>
<protein>
    <submittedName>
        <fullName evidence="2">Pimeloyl-ACP methyl ester carboxylesterase</fullName>
    </submittedName>
</protein>
<dbReference type="EMBL" id="SMFR01000004">
    <property type="protein sequence ID" value="TCJ94546.1"/>
    <property type="molecule type" value="Genomic_DNA"/>
</dbReference>
<comment type="caution">
    <text evidence="2">The sequence shown here is derived from an EMBL/GenBank/DDBJ whole genome shotgun (WGS) entry which is preliminary data.</text>
</comment>
<dbReference type="Gene3D" id="3.40.50.1820">
    <property type="entry name" value="alpha/beta hydrolase"/>
    <property type="match status" value="1"/>
</dbReference>
<dbReference type="GO" id="GO:0016020">
    <property type="term" value="C:membrane"/>
    <property type="evidence" value="ECO:0007669"/>
    <property type="project" value="TreeGrafter"/>
</dbReference>
<reference evidence="2 3" key="1">
    <citation type="submission" date="2019-03" db="EMBL/GenBank/DDBJ databases">
        <title>Genomic Encyclopedia of Type Strains, Phase IV (KMG-IV): sequencing the most valuable type-strain genomes for metagenomic binning, comparative biology and taxonomic classification.</title>
        <authorList>
            <person name="Goeker M."/>
        </authorList>
    </citation>
    <scope>NUCLEOTIDE SEQUENCE [LARGE SCALE GENOMIC DNA]</scope>
    <source>
        <strain evidence="2 3">DSM 44684</strain>
    </source>
</reference>
<proteinExistence type="predicted"/>
<evidence type="ECO:0000313" key="2">
    <source>
        <dbReference type="EMBL" id="TCJ94546.1"/>
    </source>
</evidence>
<gene>
    <name evidence="2" type="ORF">DFR71_5148</name>
</gene>
<dbReference type="AlphaFoldDB" id="A0A4R1FI99"/>
<dbReference type="RefSeq" id="WP_067447848.1">
    <property type="nucleotide sequence ID" value="NZ_SMFR01000004.1"/>
</dbReference>
<evidence type="ECO:0000259" key="1">
    <source>
        <dbReference type="Pfam" id="PF00561"/>
    </source>
</evidence>
<dbReference type="Proteomes" id="UP000294856">
    <property type="component" value="Unassembled WGS sequence"/>
</dbReference>
<feature type="domain" description="AB hydrolase-1" evidence="1">
    <location>
        <begin position="57"/>
        <end position="299"/>
    </location>
</feature>
<sequence length="312" mass="33842">MATAVQPTPFRQMRFRDLPAEPARPHSFFQLPAVDLPMDSARYGRVRIRYRSTGTGPPLLLVHGLMTASYSWRYVLGALGAHFRVVAVDLPGCGRSEAPDGATFRSAEIAEWLGEFQRALGIEGCAAVGNSLGGLPVLHRALADADAFRKVVILHSPLLPEFKHRALAAALAVPGVAAGLAAYVRRRPFRWAHHRTHYFDETVKSLEEAGEYGSALASVAGSRAFVRHLRDGLRPADLTALAATLADLDSFPVPLLAVYGTEPDPIVSPRVADTLAAHLPSARMARVDRTSHFVQVDRPDAVIDAIVDFLHP</sequence>
<evidence type="ECO:0000313" key="3">
    <source>
        <dbReference type="Proteomes" id="UP000294856"/>
    </source>
</evidence>
<accession>A0A4R1FI99</accession>
<dbReference type="InterPro" id="IPR050266">
    <property type="entry name" value="AB_hydrolase_sf"/>
</dbReference>
<dbReference type="PANTHER" id="PTHR43798:SF33">
    <property type="entry name" value="HYDROLASE, PUTATIVE (AFU_ORTHOLOGUE AFUA_2G14860)-RELATED"/>
    <property type="match status" value="1"/>
</dbReference>
<dbReference type="InterPro" id="IPR000073">
    <property type="entry name" value="AB_hydrolase_1"/>
</dbReference>
<dbReference type="OrthoDB" id="3371334at2"/>
<keyword evidence="3" id="KW-1185">Reference proteome</keyword>
<dbReference type="SUPFAM" id="SSF53474">
    <property type="entry name" value="alpha/beta-Hydrolases"/>
    <property type="match status" value="1"/>
</dbReference>
<organism evidence="2 3">
    <name type="scientific">Nocardia alba</name>
    <dbReference type="NCBI Taxonomy" id="225051"/>
    <lineage>
        <taxon>Bacteria</taxon>
        <taxon>Bacillati</taxon>
        <taxon>Actinomycetota</taxon>
        <taxon>Actinomycetes</taxon>
        <taxon>Mycobacteriales</taxon>
        <taxon>Nocardiaceae</taxon>
        <taxon>Nocardia</taxon>
    </lineage>
</organism>
<dbReference type="PANTHER" id="PTHR43798">
    <property type="entry name" value="MONOACYLGLYCEROL LIPASE"/>
    <property type="match status" value="1"/>
</dbReference>
<dbReference type="STRING" id="1210063.GCA_001612665_01582"/>